<dbReference type="EMBL" id="BAABIS010000001">
    <property type="protein sequence ID" value="GAA4832290.1"/>
    <property type="molecule type" value="Genomic_DNA"/>
</dbReference>
<feature type="compositionally biased region" description="Basic residues" evidence="1">
    <location>
        <begin position="300"/>
        <end position="315"/>
    </location>
</feature>
<protein>
    <recommendedName>
        <fullName evidence="2">DUF5937 domain-containing protein</fullName>
    </recommendedName>
</protein>
<evidence type="ECO:0000259" key="2">
    <source>
        <dbReference type="Pfam" id="PF19361"/>
    </source>
</evidence>
<sequence length="427" mass="45867">MTLTIDITGLPAERLRFTASPLAELTSMLHVLAEPGHHPRLAGWAAETWAALRPELAERLREAEFLWRSSRADFLVPARPRPTLAQELDDLDLLDDDAYATAALVTTCGSNRVRFGAGLGTGSPLTDPAARDRALVRAQARGALQEAFAERLLADPAAVRARVRHTLELCGEAFFDTAWGGITTQLATDLRLKNDLLRHQGIGPALTSVSGAVALSPDGTRILVDKLQDNATSAHGSGVTFIPSVFGSPHLVVVSAPGWQPVVQYPVAEPRPPAPRPPADRRTAPRSTLPPRPAAPAAHPRPRPPHHRRTRHRLGPHAPRGLPPPRPAPPRRPAHHPAARTLRQLHPRPRRADRPRQRPAHRDAALTAPAPPTRGPNGCAPRPASHRLPDGRADTSLDGRVNESTASGDAAPEPGDHPCPNPPHPGC</sequence>
<comment type="caution">
    <text evidence="3">The sequence shown here is derived from an EMBL/GenBank/DDBJ whole genome shotgun (WGS) entry which is preliminary data.</text>
</comment>
<feature type="compositionally biased region" description="Basic and acidic residues" evidence="1">
    <location>
        <begin position="387"/>
        <end position="401"/>
    </location>
</feature>
<feature type="compositionally biased region" description="Basic residues" evidence="1">
    <location>
        <begin position="332"/>
        <end position="349"/>
    </location>
</feature>
<keyword evidence="4" id="KW-1185">Reference proteome</keyword>
<accession>A0ABP9D774</accession>
<dbReference type="Proteomes" id="UP001501752">
    <property type="component" value="Unassembled WGS sequence"/>
</dbReference>
<evidence type="ECO:0000313" key="3">
    <source>
        <dbReference type="EMBL" id="GAA4832290.1"/>
    </source>
</evidence>
<feature type="compositionally biased region" description="Pro residues" evidence="1">
    <location>
        <begin position="417"/>
        <end position="427"/>
    </location>
</feature>
<dbReference type="InterPro" id="IPR045981">
    <property type="entry name" value="DUF5937"/>
</dbReference>
<dbReference type="Pfam" id="PF19361">
    <property type="entry name" value="DUF5937"/>
    <property type="match status" value="1"/>
</dbReference>
<evidence type="ECO:0000313" key="4">
    <source>
        <dbReference type="Proteomes" id="UP001501752"/>
    </source>
</evidence>
<name>A0ABP9D774_9ACTN</name>
<reference evidence="4" key="1">
    <citation type="journal article" date="2019" name="Int. J. Syst. Evol. Microbiol.">
        <title>The Global Catalogue of Microorganisms (GCM) 10K type strain sequencing project: providing services to taxonomists for standard genome sequencing and annotation.</title>
        <authorList>
            <consortium name="The Broad Institute Genomics Platform"/>
            <consortium name="The Broad Institute Genome Sequencing Center for Infectious Disease"/>
            <person name="Wu L."/>
            <person name="Ma J."/>
        </authorList>
    </citation>
    <scope>NUCLEOTIDE SEQUENCE [LARGE SCALE GENOMIC DNA]</scope>
    <source>
        <strain evidence="4">JCM 13006</strain>
    </source>
</reference>
<feature type="region of interest" description="Disordered" evidence="1">
    <location>
        <begin position="268"/>
        <end position="427"/>
    </location>
</feature>
<organism evidence="3 4">
    <name type="scientific">Kitasatospora terrestris</name>
    <dbReference type="NCBI Taxonomy" id="258051"/>
    <lineage>
        <taxon>Bacteria</taxon>
        <taxon>Bacillati</taxon>
        <taxon>Actinomycetota</taxon>
        <taxon>Actinomycetes</taxon>
        <taxon>Kitasatosporales</taxon>
        <taxon>Streptomycetaceae</taxon>
        <taxon>Kitasatospora</taxon>
    </lineage>
</organism>
<feature type="compositionally biased region" description="Basic and acidic residues" evidence="1">
    <location>
        <begin position="350"/>
        <end position="364"/>
    </location>
</feature>
<proteinExistence type="predicted"/>
<feature type="compositionally biased region" description="Pro residues" evidence="1">
    <location>
        <begin position="321"/>
        <end position="331"/>
    </location>
</feature>
<gene>
    <name evidence="3" type="ORF">GCM10023235_03250</name>
</gene>
<evidence type="ECO:0000256" key="1">
    <source>
        <dbReference type="SAM" id="MobiDB-lite"/>
    </source>
</evidence>
<feature type="domain" description="DUF5937" evidence="2">
    <location>
        <begin position="1"/>
        <end position="270"/>
    </location>
</feature>